<accession>A0A2V3UZH0</accession>
<dbReference type="InterPro" id="IPR052948">
    <property type="entry name" value="Low_temp-induced_all0457"/>
</dbReference>
<dbReference type="PANTHER" id="PTHR36109">
    <property type="entry name" value="MEMBRANE PROTEIN-RELATED"/>
    <property type="match status" value="1"/>
</dbReference>
<name>A0A2V3UZH0_9SPHN</name>
<evidence type="ECO:0000313" key="2">
    <source>
        <dbReference type="Proteomes" id="UP000248014"/>
    </source>
</evidence>
<protein>
    <recommendedName>
        <fullName evidence="3">Heat induced stress protein YflT</fullName>
    </recommendedName>
</protein>
<evidence type="ECO:0000313" key="1">
    <source>
        <dbReference type="EMBL" id="PXW73395.1"/>
    </source>
</evidence>
<organism evidence="1 2">
    <name type="scientific">Blastomonas natatoria</name>
    <dbReference type="NCBI Taxonomy" id="34015"/>
    <lineage>
        <taxon>Bacteria</taxon>
        <taxon>Pseudomonadati</taxon>
        <taxon>Pseudomonadota</taxon>
        <taxon>Alphaproteobacteria</taxon>
        <taxon>Sphingomonadales</taxon>
        <taxon>Sphingomonadaceae</taxon>
        <taxon>Blastomonas</taxon>
    </lineage>
</organism>
<sequence length="176" mass="17287">MHNSFVSAIFDNQRQAGQAVEQLRSAGVPDSAISIIARSEDGKATATDGAGEETTRDVVGTAAAGAGLGALFGIAALAIPGVGPFIAAGAIAEAAVGGAAITGTVVGAAAGGLLGVLTSHGVDEDEARFYEERMTQGGIFVSVDADAAGVSPMHVRDILFGAGGYNSLNARTGTLA</sequence>
<proteinExistence type="predicted"/>
<dbReference type="AlphaFoldDB" id="A0A2V3UZH0"/>
<dbReference type="RefSeq" id="WP_110299529.1">
    <property type="nucleotide sequence ID" value="NZ_QJJM01000010.1"/>
</dbReference>
<dbReference type="OrthoDB" id="7391373at2"/>
<comment type="caution">
    <text evidence="1">The sequence shown here is derived from an EMBL/GenBank/DDBJ whole genome shotgun (WGS) entry which is preliminary data.</text>
</comment>
<keyword evidence="2" id="KW-1185">Reference proteome</keyword>
<dbReference type="EMBL" id="QJJM01000010">
    <property type="protein sequence ID" value="PXW73395.1"/>
    <property type="molecule type" value="Genomic_DNA"/>
</dbReference>
<gene>
    <name evidence="1" type="ORF">C7451_110122</name>
</gene>
<dbReference type="PANTHER" id="PTHR36109:SF2">
    <property type="entry name" value="MEMBRANE PROTEIN"/>
    <property type="match status" value="1"/>
</dbReference>
<dbReference type="Proteomes" id="UP000248014">
    <property type="component" value="Unassembled WGS sequence"/>
</dbReference>
<reference evidence="1 2" key="1">
    <citation type="submission" date="2018-05" db="EMBL/GenBank/DDBJ databases">
        <title>Genomic Encyclopedia of Type Strains, Phase IV (KMG-IV): sequencing the most valuable type-strain genomes for metagenomic binning, comparative biology and taxonomic classification.</title>
        <authorList>
            <person name="Goeker M."/>
        </authorList>
    </citation>
    <scope>NUCLEOTIDE SEQUENCE [LARGE SCALE GENOMIC DNA]</scope>
    <source>
        <strain evidence="1 2">DSM 3183</strain>
    </source>
</reference>
<evidence type="ECO:0008006" key="3">
    <source>
        <dbReference type="Google" id="ProtNLM"/>
    </source>
</evidence>